<dbReference type="GO" id="GO:2001118">
    <property type="term" value="P:tetrahydromethanopterin biosynthetic process"/>
    <property type="evidence" value="ECO:0007669"/>
    <property type="project" value="UniProtKB-UniRule"/>
</dbReference>
<dbReference type="GO" id="GO:0000287">
    <property type="term" value="F:magnesium ion binding"/>
    <property type="evidence" value="ECO:0007669"/>
    <property type="project" value="UniProtKB-UniRule"/>
</dbReference>
<reference evidence="7 8" key="1">
    <citation type="submission" date="2010-06" db="EMBL/GenBank/DDBJ databases">
        <title>Complete sequence chromosome of Methanohalobium evestigatum Z-7303.</title>
        <authorList>
            <consortium name="US DOE Joint Genome Institute"/>
            <person name="Lucas S."/>
            <person name="Copeland A."/>
            <person name="Lapidus A."/>
            <person name="Cheng J.-F."/>
            <person name="Bruce D."/>
            <person name="Goodwin L."/>
            <person name="Pitluck S."/>
            <person name="Saunders E."/>
            <person name="Detter J.C."/>
            <person name="Han C."/>
            <person name="Tapia R."/>
            <person name="Land M."/>
            <person name="Hauser L."/>
            <person name="Kyrpides N."/>
            <person name="Mikhailova N."/>
            <person name="Sieprawska-Lupa M."/>
            <person name="Whitman W.B."/>
            <person name="Anderson I."/>
            <person name="Woyke T."/>
        </authorList>
    </citation>
    <scope>NUCLEOTIDE SEQUENCE [LARGE SCALE GENOMIC DNA]</scope>
    <source>
        <strain evidence="8">ATCC BAA-1072 / DSM 3721 / NBRC 107634 / OCM 161 / Z-7303</strain>
    </source>
</reference>
<dbReference type="UniPathway" id="UPA00065"/>
<feature type="domain" description="6-hydroxymethylpterin diphosphokinase MptE-like" evidence="6">
    <location>
        <begin position="45"/>
        <end position="191"/>
    </location>
</feature>
<dbReference type="GO" id="GO:0004788">
    <property type="term" value="F:thiamine diphosphokinase activity"/>
    <property type="evidence" value="ECO:0007669"/>
    <property type="project" value="InterPro"/>
</dbReference>
<dbReference type="EMBL" id="CP002069">
    <property type="protein sequence ID" value="ADI74738.1"/>
    <property type="molecule type" value="Genomic_DNA"/>
</dbReference>
<dbReference type="Proteomes" id="UP000000391">
    <property type="component" value="Chromosome"/>
</dbReference>
<dbReference type="GO" id="GO:0016301">
    <property type="term" value="F:kinase activity"/>
    <property type="evidence" value="ECO:0007669"/>
    <property type="project" value="UniProtKB-KW"/>
</dbReference>
<dbReference type="InterPro" id="IPR002826">
    <property type="entry name" value="MptE-like"/>
</dbReference>
<accession>D7EA67</accession>
<comment type="catalytic activity">
    <reaction evidence="5">
        <text>6-hydroxymethyl-7,8-dihydropterin + ATP = (7,8-dihydropterin-6-yl)methyl diphosphate + AMP + H(+)</text>
        <dbReference type="Rhea" id="RHEA:11412"/>
        <dbReference type="ChEBI" id="CHEBI:15378"/>
        <dbReference type="ChEBI" id="CHEBI:30616"/>
        <dbReference type="ChEBI" id="CHEBI:44841"/>
        <dbReference type="ChEBI" id="CHEBI:72950"/>
        <dbReference type="ChEBI" id="CHEBI:456215"/>
        <dbReference type="EC" id="2.7.6.3"/>
    </reaction>
</comment>
<keyword evidence="4 5" id="KW-0067">ATP-binding</keyword>
<evidence type="ECO:0000256" key="5">
    <source>
        <dbReference type="HAMAP-Rule" id="MF_02131"/>
    </source>
</evidence>
<keyword evidence="3 5" id="KW-0418">Kinase</keyword>
<comment type="cofactor">
    <cofactor evidence="5">
        <name>Mg(2+)</name>
        <dbReference type="ChEBI" id="CHEBI:18420"/>
    </cofactor>
</comment>
<dbReference type="InterPro" id="IPR027510">
    <property type="entry name" value="HMPDK_MptE"/>
</dbReference>
<comment type="similarity">
    <text evidence="5">Belongs to the archaeal 6-HMPDK family.</text>
</comment>
<dbReference type="GO" id="GO:0009229">
    <property type="term" value="P:thiamine diphosphate biosynthetic process"/>
    <property type="evidence" value="ECO:0007669"/>
    <property type="project" value="InterPro"/>
</dbReference>
<dbReference type="GO" id="GO:0005524">
    <property type="term" value="F:ATP binding"/>
    <property type="evidence" value="ECO:0007669"/>
    <property type="project" value="UniProtKB-UniRule"/>
</dbReference>
<keyword evidence="2 5" id="KW-0547">Nucleotide-binding</keyword>
<dbReference type="Gene3D" id="3.40.50.10240">
    <property type="entry name" value="Thiamin pyrophosphokinase, catalytic domain"/>
    <property type="match status" value="1"/>
</dbReference>
<dbReference type="PANTHER" id="PTHR39648:SF1">
    <property type="entry name" value="6-HYDROXYMETHYL-7,8-DIHYDROPTERIN PYROPHOSPHOKINASE"/>
    <property type="match status" value="1"/>
</dbReference>
<dbReference type="PANTHER" id="PTHR39648">
    <property type="entry name" value="6-HYDROXYMETHYL-7,8-DIHYDROPTERIN PYROPHOSPHOKINASE"/>
    <property type="match status" value="1"/>
</dbReference>
<evidence type="ECO:0000256" key="2">
    <source>
        <dbReference type="ARBA" id="ARBA00022741"/>
    </source>
</evidence>
<evidence type="ECO:0000256" key="4">
    <source>
        <dbReference type="ARBA" id="ARBA00022840"/>
    </source>
</evidence>
<keyword evidence="5" id="KW-0460">Magnesium</keyword>
<dbReference type="EC" id="2.7.6.3" evidence="5"/>
<dbReference type="AlphaFoldDB" id="D7EA67"/>
<comment type="function">
    <text evidence="5">Catalyzes the transfer of diphosphate from ATP to 6-hydroxymethyl-7,8-dihydropterin (6-HMD), leading to 6-hydroxymethyl-7,8-dihydropterin diphosphate (6-HMDP).</text>
</comment>
<dbReference type="HOGENOM" id="CLU_093043_0_0_2"/>
<keyword evidence="8" id="KW-1185">Reference proteome</keyword>
<comment type="pathway">
    <text evidence="5">Cofactor biosynthesis; 5,6,7,8-tetrahydromethanopterin biosynthesis.</text>
</comment>
<proteinExistence type="inferred from homology"/>
<evidence type="ECO:0000256" key="3">
    <source>
        <dbReference type="ARBA" id="ARBA00022777"/>
    </source>
</evidence>
<evidence type="ECO:0000313" key="8">
    <source>
        <dbReference type="Proteomes" id="UP000000391"/>
    </source>
</evidence>
<organism evidence="7 8">
    <name type="scientific">Methanohalobium evestigatum (strain ATCC BAA-1072 / DSM 3721 / NBRC 107634 / OCM 161 / Z-7303)</name>
    <dbReference type="NCBI Taxonomy" id="644295"/>
    <lineage>
        <taxon>Archaea</taxon>
        <taxon>Methanobacteriati</taxon>
        <taxon>Methanobacteriota</taxon>
        <taxon>Stenosarchaea group</taxon>
        <taxon>Methanomicrobia</taxon>
        <taxon>Methanosarcinales</taxon>
        <taxon>Methanosarcinaceae</taxon>
        <taxon>Methanohalobium</taxon>
    </lineage>
</organism>
<dbReference type="KEGG" id="mev:Metev_1907"/>
<evidence type="ECO:0000256" key="1">
    <source>
        <dbReference type="ARBA" id="ARBA00022679"/>
    </source>
</evidence>
<evidence type="ECO:0000259" key="6">
    <source>
        <dbReference type="Pfam" id="PF01973"/>
    </source>
</evidence>
<name>D7EA67_METEZ</name>
<dbReference type="HAMAP" id="MF_02131">
    <property type="entry name" value="HMPDK_arch"/>
    <property type="match status" value="1"/>
</dbReference>
<sequence>MYDMDFDTWDTIYQKILSDFGFSRKEDERSAFILSDLLSSLSNTSDLSILRKTINEKNILVCGNAPSLVDDLKNFDFQDYAIIAADGAVEALMDAGIVPDIIVTDLDGNVEKEIDANYKGSLMVVHAHGDNIDKLRKYVPRFKNVIGTTQSHPLYNVYNFGGFTDGDRCVYLAKRFSASKIELAGFDFTDKNVSDFKRKKLKWAEWLINQTTLL</sequence>
<dbReference type="SUPFAM" id="SSF63999">
    <property type="entry name" value="Thiamin pyrophosphokinase, catalytic domain"/>
    <property type="match status" value="1"/>
</dbReference>
<dbReference type="STRING" id="644295.Metev_1907"/>
<evidence type="ECO:0000313" key="7">
    <source>
        <dbReference type="EMBL" id="ADI74738.1"/>
    </source>
</evidence>
<dbReference type="InterPro" id="IPR036759">
    <property type="entry name" value="TPK_catalytic_sf"/>
</dbReference>
<keyword evidence="1 5" id="KW-0808">Transferase</keyword>
<dbReference type="Pfam" id="PF01973">
    <property type="entry name" value="MptE-like"/>
    <property type="match status" value="1"/>
</dbReference>
<protein>
    <recommendedName>
        <fullName evidence="5">6-hydroxymethyl-7,8-dihydropterin pyrophosphokinase</fullName>
        <shortName evidence="5">HPPK</shortName>
        <ecNumber evidence="5">2.7.6.3</ecNumber>
    </recommendedName>
    <alternativeName>
        <fullName evidence="5">2-amino-4-hydroxy-6-hydroxymethyldihydropteridine pyrophosphokinase</fullName>
    </alternativeName>
    <alternativeName>
        <fullName evidence="5">6-hydroxymethyl-7,8-dihydropterin diphosphokinase</fullName>
        <shortName evidence="5">6-HMPDK</shortName>
    </alternativeName>
    <alternativeName>
        <fullName evidence="5">7,8-dihydro-6-hydroxymethylpterin diphosphokinase</fullName>
    </alternativeName>
    <alternativeName>
        <fullName evidence="5">7,8-dihydro-6-hydroxymethylpterin pyrophosphokinase</fullName>
        <shortName evidence="5">PPPK</shortName>
    </alternativeName>
</protein>
<gene>
    <name evidence="5" type="primary">mptE</name>
    <name evidence="7" type="ordered locus">Metev_1907</name>
</gene>
<dbReference type="GO" id="GO:0003848">
    <property type="term" value="F:2-amino-4-hydroxy-6-hydroxymethyldihydropteridine diphosphokinase activity"/>
    <property type="evidence" value="ECO:0007669"/>
    <property type="project" value="UniProtKB-UniRule"/>
</dbReference>